<sequence>MPKEWTAKQERQYEHIRDSEKSQGNSARAAKEIAARTVNKIRAQAGQTKTASRTSIEDMKPQQRAGLRARQRNAPTGPTRDQLYNEARQRGIEGRSKMNKSQLAKALDAKKRK</sequence>
<feature type="compositionally biased region" description="Basic and acidic residues" evidence="1">
    <location>
        <begin position="1"/>
        <end position="21"/>
    </location>
</feature>
<name>A0A5N0EJS2_9NOCA</name>
<dbReference type="OrthoDB" id="8759311at2"/>
<protein>
    <submittedName>
        <fullName evidence="2">Plasmid stabilization protein</fullName>
    </submittedName>
</protein>
<organism evidence="2 3">
    <name type="scientific">Nocardia colli</name>
    <dbReference type="NCBI Taxonomy" id="2545717"/>
    <lineage>
        <taxon>Bacteria</taxon>
        <taxon>Bacillati</taxon>
        <taxon>Actinomycetota</taxon>
        <taxon>Actinomycetes</taxon>
        <taxon>Mycobacteriales</taxon>
        <taxon>Nocardiaceae</taxon>
        <taxon>Nocardia</taxon>
    </lineage>
</organism>
<evidence type="ECO:0000313" key="2">
    <source>
        <dbReference type="EMBL" id="KAA8888959.1"/>
    </source>
</evidence>
<comment type="caution">
    <text evidence="2">The sequence shown here is derived from an EMBL/GenBank/DDBJ whole genome shotgun (WGS) entry which is preliminary data.</text>
</comment>
<dbReference type="EMBL" id="VXLC01000003">
    <property type="protein sequence ID" value="KAA8888959.1"/>
    <property type="molecule type" value="Genomic_DNA"/>
</dbReference>
<dbReference type="Proteomes" id="UP000323876">
    <property type="component" value="Unassembled WGS sequence"/>
</dbReference>
<proteinExistence type="predicted"/>
<dbReference type="AlphaFoldDB" id="A0A5N0EJS2"/>
<evidence type="ECO:0000256" key="1">
    <source>
        <dbReference type="SAM" id="MobiDB-lite"/>
    </source>
</evidence>
<keyword evidence="3" id="KW-1185">Reference proteome</keyword>
<dbReference type="RefSeq" id="WP_150401234.1">
    <property type="nucleotide sequence ID" value="NZ_VXLC01000003.1"/>
</dbReference>
<reference evidence="2 3" key="1">
    <citation type="submission" date="2019-09" db="EMBL/GenBank/DDBJ databases">
        <authorList>
            <person name="Wang X."/>
        </authorList>
    </citation>
    <scope>NUCLEOTIDE SEQUENCE [LARGE SCALE GENOMIC DNA]</scope>
    <source>
        <strain evidence="2 3">CICC 11023</strain>
    </source>
</reference>
<feature type="region of interest" description="Disordered" evidence="1">
    <location>
        <begin position="1"/>
        <end position="113"/>
    </location>
</feature>
<feature type="compositionally biased region" description="Polar residues" evidence="1">
    <location>
        <begin position="45"/>
        <end position="54"/>
    </location>
</feature>
<feature type="compositionally biased region" description="Basic and acidic residues" evidence="1">
    <location>
        <begin position="87"/>
        <end position="96"/>
    </location>
</feature>
<evidence type="ECO:0000313" key="3">
    <source>
        <dbReference type="Proteomes" id="UP000323876"/>
    </source>
</evidence>
<gene>
    <name evidence="2" type="ORF">F3087_08130</name>
</gene>
<accession>A0A5N0EJS2</accession>